<protein>
    <recommendedName>
        <fullName evidence="2">Protein OPG091</fullName>
    </recommendedName>
</protein>
<evidence type="ECO:0000256" key="2">
    <source>
        <dbReference type="ARBA" id="ARBA00034814"/>
    </source>
</evidence>
<name>A0A1V0QGW2_CNPV</name>
<proteinExistence type="inferred from homology"/>
<dbReference type="Proteomes" id="UP000315116">
    <property type="component" value="Segment"/>
</dbReference>
<evidence type="ECO:0000313" key="3">
    <source>
        <dbReference type="EMBL" id="ARE67661.1"/>
    </source>
</evidence>
<reference evidence="3 4" key="1">
    <citation type="journal article" date="2017" name="BMC Genomics">
        <title>Genomic characterization of two novel pathogenic avipoxviruses isolated from pacific shearwaters (Ardenna spp.).</title>
        <authorList>
            <person name="Sarker S."/>
            <person name="Das S."/>
            <person name="Lavers J.L."/>
            <person name="Hutton I."/>
            <person name="Helbig K."/>
            <person name="Imbery J."/>
            <person name="Upton C."/>
            <person name="Raidal S.R."/>
        </authorList>
    </citation>
    <scope>NUCLEOTIDE SEQUENCE [LARGE SCALE GENOMIC DNA]</scope>
    <source>
        <strain evidence="3 4">SWPV-1</strain>
    </source>
</reference>
<dbReference type="InterPro" id="IPR024453">
    <property type="entry name" value="Peptidase_C92"/>
</dbReference>
<dbReference type="SUPFAM" id="SSF54001">
    <property type="entry name" value="Cysteine proteinases"/>
    <property type="match status" value="1"/>
</dbReference>
<dbReference type="InterPro" id="IPR038765">
    <property type="entry name" value="Papain-like_cys_pep_sf"/>
</dbReference>
<dbReference type="EMBL" id="KX857216">
    <property type="protein sequence ID" value="ARE67661.1"/>
    <property type="molecule type" value="Genomic_DNA"/>
</dbReference>
<comment type="similarity">
    <text evidence="1">Belongs to the orthopoxvirus OPG091 family.</text>
</comment>
<dbReference type="Pfam" id="PF05708">
    <property type="entry name" value="Peptidase_C92"/>
    <property type="match status" value="1"/>
</dbReference>
<sequence>MDNRLFDFIAPGALILSASHNSIMNLFNPSEEKHSSLYMGSGIIDFIFNNNIDFPVKGLNNFTRYIIEFNTSGMSVIPVDKFMLDREYVKLYYYTEGLFPNYDIMRNALIYAFTNVSKEYGFGKNKTYCFKMIADCYYHLGIEVKPYKILGKYIYLSQSFSEDNRWFKVVDTLTGENLITGNCYYLIR</sequence>
<organism evidence="3 4">
    <name type="scientific">Shearwaterpox virus</name>
    <dbReference type="NCBI Taxonomy" id="1974596"/>
    <lineage>
        <taxon>Viruses</taxon>
        <taxon>Varidnaviria</taxon>
        <taxon>Bamfordvirae</taxon>
        <taxon>Nucleocytoviricota</taxon>
        <taxon>Pokkesviricetes</taxon>
        <taxon>Chitovirales</taxon>
        <taxon>Poxviridae</taxon>
        <taxon>Chordopoxvirinae</taxon>
        <taxon>Avipoxvirus</taxon>
        <taxon>Avipoxvirus canarypox</taxon>
        <taxon>Canarypox virus</taxon>
    </lineage>
</organism>
<evidence type="ECO:0000256" key="1">
    <source>
        <dbReference type="ARBA" id="ARBA00034761"/>
    </source>
</evidence>
<evidence type="ECO:0000313" key="4">
    <source>
        <dbReference type="Proteomes" id="UP000315116"/>
    </source>
</evidence>
<gene>
    <name evidence="3" type="primary">SWPV1-137</name>
</gene>
<accession>A0A1V0QGW2</accession>